<comment type="caution">
    <text evidence="3">The sequence shown here is derived from an EMBL/GenBank/DDBJ whole genome shotgun (WGS) entry which is preliminary data.</text>
</comment>
<dbReference type="InterPro" id="IPR013078">
    <property type="entry name" value="His_Pase_superF_clade-1"/>
</dbReference>
<feature type="binding site" evidence="2">
    <location>
        <begin position="35"/>
        <end position="42"/>
    </location>
    <ligand>
        <name>substrate</name>
    </ligand>
</feature>
<dbReference type="Proteomes" id="UP000250642">
    <property type="component" value="Unassembled WGS sequence"/>
</dbReference>
<evidence type="ECO:0000256" key="2">
    <source>
        <dbReference type="PIRSR" id="PIRSR613078-2"/>
    </source>
</evidence>
<evidence type="ECO:0000313" key="4">
    <source>
        <dbReference type="Proteomes" id="UP000250642"/>
    </source>
</evidence>
<sequence length="231" mass="26267">MLVGHLRGMVCWRWTVMEVEAGHGDMQSREIILIRHGTTAWNLEKRYLGHTDIGLLPEAEQELSSLREQFSNITCDALYCSDLLRCQQTLTHIAPSQAGQAKLDPRLREIDFGQWEGLTYDQLKDNPQYRDWIDAPQEVTPPDGEPWTAFAARIDSFMEESLMSFSPILHSPSMNVPKVAVITHGGVIRYMVSRLIRNQGFWDTQVIPGQAIKIRLDGDGDSWVGTRLTFP</sequence>
<reference evidence="3 4" key="1">
    <citation type="submission" date="2018-04" db="EMBL/GenBank/DDBJ databases">
        <title>Paenibacillus taichungensis Genome sequencing and assembly.</title>
        <authorList>
            <person name="Xu J."/>
            <person name="Rensing C."/>
            <person name="Mazhar H.S."/>
        </authorList>
    </citation>
    <scope>NUCLEOTIDE SEQUENCE [LARGE SCALE GENOMIC DNA]</scope>
    <source>
        <strain evidence="3 4">NC1</strain>
    </source>
</reference>
<feature type="binding site" evidence="2">
    <location>
        <position position="85"/>
    </location>
    <ligand>
        <name>substrate</name>
    </ligand>
</feature>
<dbReference type="InterPro" id="IPR050275">
    <property type="entry name" value="PGM_Phosphatase"/>
</dbReference>
<dbReference type="SMART" id="SM00855">
    <property type="entry name" value="PGAM"/>
    <property type="match status" value="1"/>
</dbReference>
<organism evidence="3 4">
    <name type="scientific">Paenibacillus taichungensis</name>
    <dbReference type="NCBI Taxonomy" id="484184"/>
    <lineage>
        <taxon>Bacteria</taxon>
        <taxon>Bacillati</taxon>
        <taxon>Bacillota</taxon>
        <taxon>Bacilli</taxon>
        <taxon>Bacillales</taxon>
        <taxon>Paenibacillaceae</taxon>
        <taxon>Paenibacillus</taxon>
    </lineage>
</organism>
<dbReference type="EMBL" id="QEVW01000001">
    <property type="protein sequence ID" value="RAW19229.1"/>
    <property type="molecule type" value="Genomic_DNA"/>
</dbReference>
<protein>
    <recommendedName>
        <fullName evidence="5">Alpha-ribazole phosphatase</fullName>
    </recommendedName>
</protein>
<dbReference type="AlphaFoldDB" id="A0A329R5B2"/>
<proteinExistence type="predicted"/>
<accession>A0A329R5B2</accession>
<dbReference type="SUPFAM" id="SSF53254">
    <property type="entry name" value="Phosphoglycerate mutase-like"/>
    <property type="match status" value="1"/>
</dbReference>
<dbReference type="PANTHER" id="PTHR48100">
    <property type="entry name" value="BROAD-SPECIFICITY PHOSPHATASE YOR283W-RELATED"/>
    <property type="match status" value="1"/>
</dbReference>
<dbReference type="Pfam" id="PF00300">
    <property type="entry name" value="His_Phos_1"/>
    <property type="match status" value="1"/>
</dbReference>
<evidence type="ECO:0000256" key="1">
    <source>
        <dbReference type="PIRSR" id="PIRSR613078-1"/>
    </source>
</evidence>
<dbReference type="GO" id="GO:0016791">
    <property type="term" value="F:phosphatase activity"/>
    <property type="evidence" value="ECO:0007669"/>
    <property type="project" value="TreeGrafter"/>
</dbReference>
<dbReference type="CDD" id="cd07067">
    <property type="entry name" value="HP_PGM_like"/>
    <property type="match status" value="1"/>
</dbReference>
<gene>
    <name evidence="3" type="ORF">DC345_00060</name>
</gene>
<dbReference type="Gene3D" id="3.40.50.1240">
    <property type="entry name" value="Phosphoglycerate mutase-like"/>
    <property type="match status" value="1"/>
</dbReference>
<evidence type="ECO:0008006" key="5">
    <source>
        <dbReference type="Google" id="ProtNLM"/>
    </source>
</evidence>
<evidence type="ECO:0000313" key="3">
    <source>
        <dbReference type="EMBL" id="RAW19229.1"/>
    </source>
</evidence>
<feature type="active site" description="Proton donor/acceptor" evidence="1">
    <location>
        <position position="109"/>
    </location>
</feature>
<dbReference type="PANTHER" id="PTHR48100:SF1">
    <property type="entry name" value="HISTIDINE PHOSPHATASE FAMILY PROTEIN-RELATED"/>
    <property type="match status" value="1"/>
</dbReference>
<dbReference type="GO" id="GO:0005737">
    <property type="term" value="C:cytoplasm"/>
    <property type="evidence" value="ECO:0007669"/>
    <property type="project" value="TreeGrafter"/>
</dbReference>
<dbReference type="InterPro" id="IPR029033">
    <property type="entry name" value="His_PPase_superfam"/>
</dbReference>
<name>A0A329R5B2_9BACL</name>
<feature type="active site" description="Tele-phosphohistidine intermediate" evidence="1">
    <location>
        <position position="36"/>
    </location>
</feature>